<dbReference type="EMBL" id="GBXM01019522">
    <property type="protein sequence ID" value="JAH89055.1"/>
    <property type="molecule type" value="Transcribed_RNA"/>
</dbReference>
<organism evidence="1">
    <name type="scientific">Anguilla anguilla</name>
    <name type="common">European freshwater eel</name>
    <name type="synonym">Muraena anguilla</name>
    <dbReference type="NCBI Taxonomy" id="7936"/>
    <lineage>
        <taxon>Eukaryota</taxon>
        <taxon>Metazoa</taxon>
        <taxon>Chordata</taxon>
        <taxon>Craniata</taxon>
        <taxon>Vertebrata</taxon>
        <taxon>Euteleostomi</taxon>
        <taxon>Actinopterygii</taxon>
        <taxon>Neopterygii</taxon>
        <taxon>Teleostei</taxon>
        <taxon>Anguilliformes</taxon>
        <taxon>Anguillidae</taxon>
        <taxon>Anguilla</taxon>
    </lineage>
</organism>
<reference evidence="1" key="2">
    <citation type="journal article" date="2015" name="Fish Shellfish Immunol.">
        <title>Early steps in the European eel (Anguilla anguilla)-Vibrio vulnificus interaction in the gills: Role of the RtxA13 toxin.</title>
        <authorList>
            <person name="Callol A."/>
            <person name="Pajuelo D."/>
            <person name="Ebbesson L."/>
            <person name="Teles M."/>
            <person name="MacKenzie S."/>
            <person name="Amaro C."/>
        </authorList>
    </citation>
    <scope>NUCLEOTIDE SEQUENCE</scope>
</reference>
<evidence type="ECO:0000313" key="1">
    <source>
        <dbReference type="EMBL" id="JAH89055.1"/>
    </source>
</evidence>
<name>A0A0E9WHI6_ANGAN</name>
<sequence>MSKTTFIDGIQDHLCTRPAQKIYTHIYTYIFPEFIIVKTVTIMKVKDYGCVLC</sequence>
<dbReference type="AlphaFoldDB" id="A0A0E9WHI6"/>
<proteinExistence type="predicted"/>
<reference evidence="1" key="1">
    <citation type="submission" date="2014-11" db="EMBL/GenBank/DDBJ databases">
        <authorList>
            <person name="Amaro Gonzalez C."/>
        </authorList>
    </citation>
    <scope>NUCLEOTIDE SEQUENCE</scope>
</reference>
<accession>A0A0E9WHI6</accession>
<protein>
    <submittedName>
        <fullName evidence="1">Uncharacterized protein</fullName>
    </submittedName>
</protein>